<dbReference type="InterPro" id="IPR051685">
    <property type="entry name" value="Ycf3/AcsC/BcsC/TPR_MFPF"/>
</dbReference>
<evidence type="ECO:0000256" key="2">
    <source>
        <dbReference type="ARBA" id="ARBA00022803"/>
    </source>
</evidence>
<keyword evidence="1" id="KW-0677">Repeat</keyword>
<keyword evidence="7" id="KW-1185">Reference proteome</keyword>
<keyword evidence="5" id="KW-0812">Transmembrane</keyword>
<proteinExistence type="predicted"/>
<keyword evidence="5" id="KW-0472">Membrane</keyword>
<evidence type="ECO:0000256" key="1">
    <source>
        <dbReference type="ARBA" id="ARBA00022737"/>
    </source>
</evidence>
<evidence type="ECO:0000256" key="5">
    <source>
        <dbReference type="SAM" id="Phobius"/>
    </source>
</evidence>
<reference evidence="6 7" key="1">
    <citation type="submission" date="2020-08" db="EMBL/GenBank/DDBJ databases">
        <title>Draft genome sequencing of an Anaerocolumna strain isolated from anoxic soil subjected to BSD treatment.</title>
        <authorList>
            <person name="Uek A."/>
            <person name="Tonouchi A."/>
        </authorList>
    </citation>
    <scope>NUCLEOTIDE SEQUENCE [LARGE SCALE GENOMIC DNA]</scope>
    <source>
        <strain evidence="6 7">CTTW</strain>
    </source>
</reference>
<evidence type="ECO:0000313" key="6">
    <source>
        <dbReference type="EMBL" id="BCJ97714.1"/>
    </source>
</evidence>
<keyword evidence="4" id="KW-0175">Coiled coil</keyword>
<protein>
    <recommendedName>
        <fullName evidence="8">Tetratricopeptide repeat protein</fullName>
    </recommendedName>
</protein>
<feature type="repeat" description="TPR" evidence="3">
    <location>
        <begin position="158"/>
        <end position="191"/>
    </location>
</feature>
<dbReference type="KEGG" id="acht:bsdcttw_07550"/>
<dbReference type="PANTHER" id="PTHR44943:SF8">
    <property type="entry name" value="TPR REPEAT-CONTAINING PROTEIN MJ0263"/>
    <property type="match status" value="1"/>
</dbReference>
<dbReference type="Pfam" id="PF13181">
    <property type="entry name" value="TPR_8"/>
    <property type="match status" value="1"/>
</dbReference>
<dbReference type="SUPFAM" id="SSF48452">
    <property type="entry name" value="TPR-like"/>
    <property type="match status" value="2"/>
</dbReference>
<feature type="repeat" description="TPR" evidence="3">
    <location>
        <begin position="420"/>
        <end position="453"/>
    </location>
</feature>
<evidence type="ECO:0008006" key="8">
    <source>
        <dbReference type="Google" id="ProtNLM"/>
    </source>
</evidence>
<dbReference type="Pfam" id="PF13432">
    <property type="entry name" value="TPR_16"/>
    <property type="match status" value="1"/>
</dbReference>
<dbReference type="RefSeq" id="WP_185258114.1">
    <property type="nucleotide sequence ID" value="NZ_AP023368.1"/>
</dbReference>
<dbReference type="InterPro" id="IPR011990">
    <property type="entry name" value="TPR-like_helical_dom_sf"/>
</dbReference>
<name>A0A7I8DK38_9FIRM</name>
<dbReference type="EMBL" id="AP023368">
    <property type="protein sequence ID" value="BCJ97714.1"/>
    <property type="molecule type" value="Genomic_DNA"/>
</dbReference>
<evidence type="ECO:0000313" key="7">
    <source>
        <dbReference type="Proteomes" id="UP000515703"/>
    </source>
</evidence>
<feature type="transmembrane region" description="Helical" evidence="5">
    <location>
        <begin position="241"/>
        <end position="263"/>
    </location>
</feature>
<dbReference type="PANTHER" id="PTHR44943">
    <property type="entry name" value="CELLULOSE SYNTHASE OPERON PROTEIN C"/>
    <property type="match status" value="1"/>
</dbReference>
<dbReference type="SMART" id="SM00028">
    <property type="entry name" value="TPR"/>
    <property type="match status" value="6"/>
</dbReference>
<evidence type="ECO:0000256" key="4">
    <source>
        <dbReference type="SAM" id="Coils"/>
    </source>
</evidence>
<dbReference type="PROSITE" id="PS50005">
    <property type="entry name" value="TPR"/>
    <property type="match status" value="2"/>
</dbReference>
<dbReference type="AlphaFoldDB" id="A0A7I8DK38"/>
<reference evidence="6 7" key="2">
    <citation type="submission" date="2020-08" db="EMBL/GenBank/DDBJ databases">
        <authorList>
            <person name="Ueki A."/>
            <person name="Tonouchi A."/>
        </authorList>
    </citation>
    <scope>NUCLEOTIDE SEQUENCE [LARGE SCALE GENOMIC DNA]</scope>
    <source>
        <strain evidence="6 7">CTTW</strain>
    </source>
</reference>
<keyword evidence="2 3" id="KW-0802">TPR repeat</keyword>
<accession>A0A7I8DK38</accession>
<gene>
    <name evidence="6" type="ORF">bsdcttw_07550</name>
</gene>
<dbReference type="Gene3D" id="1.25.40.10">
    <property type="entry name" value="Tetratricopeptide repeat domain"/>
    <property type="match status" value="3"/>
</dbReference>
<organism evidence="6 7">
    <name type="scientific">Anaerocolumna chitinilytica</name>
    <dbReference type="NCBI Taxonomy" id="1727145"/>
    <lineage>
        <taxon>Bacteria</taxon>
        <taxon>Bacillati</taxon>
        <taxon>Bacillota</taxon>
        <taxon>Clostridia</taxon>
        <taxon>Lachnospirales</taxon>
        <taxon>Lachnospiraceae</taxon>
        <taxon>Anaerocolumna</taxon>
    </lineage>
</organism>
<dbReference type="InterPro" id="IPR019734">
    <property type="entry name" value="TPR_rpt"/>
</dbReference>
<dbReference type="Proteomes" id="UP000515703">
    <property type="component" value="Chromosome"/>
</dbReference>
<feature type="coiled-coil region" evidence="4">
    <location>
        <begin position="271"/>
        <end position="319"/>
    </location>
</feature>
<keyword evidence="5" id="KW-1133">Transmembrane helix</keyword>
<sequence length="467" mass="52878">MICPACNKSIQSKNNRCEHCGEDITVYKKVNMISNRYYNEGLAKSKVRDLSGAAVLLKKSLELNKRNTEARNLLGLIYYEMGESVAALSEWVISKHFQQESNDADRYMELVQANPTRLENLNQTTKRYNAALLSAKQGNEDLAIIQLKKVTSLNPHFVKALQLLALLYMKTGEMEKALKNLTKASKIDVSNTTTLRYLKEINSLMNTSEEEGKTETKEERKVRTEPVAFSHAPYKEDKPNIWPFVNLIIGIAVGILGAVFLVLPTARDNVQREYEAKIKTNSATVNELQQNYDSLQKDKETQDATIADLNKQIDELKGSQVDDSIYDQLFKTASLYVSELQKGNGAEIDYLSVANELAKTQSDKFDKPQALDLYNEIKQAVGSNASAALYDKGHDQYSSRKYEDALKSLLSAYELDDKNVDAVYFIARSYHQLGDYENAKKYYNLVVDKFPDSWRVSDAKERLSSIQ</sequence>
<evidence type="ECO:0000256" key="3">
    <source>
        <dbReference type="PROSITE-ProRule" id="PRU00339"/>
    </source>
</evidence>